<protein>
    <submittedName>
        <fullName evidence="2">Cyclase</fullName>
    </submittedName>
</protein>
<dbReference type="InterPro" id="IPR011008">
    <property type="entry name" value="Dimeric_a/b-barrel"/>
</dbReference>
<evidence type="ECO:0000259" key="1">
    <source>
        <dbReference type="Pfam" id="PF03992"/>
    </source>
</evidence>
<proteinExistence type="predicted"/>
<comment type="caution">
    <text evidence="2">The sequence shown here is derived from an EMBL/GenBank/DDBJ whole genome shotgun (WGS) entry which is preliminary data.</text>
</comment>
<name>A0A7C4KGS6_9CHLR</name>
<dbReference type="AlphaFoldDB" id="A0A7C4KGS6"/>
<accession>A0A7C4KGS6</accession>
<reference evidence="2" key="1">
    <citation type="journal article" date="2020" name="mSystems">
        <title>Genome- and Community-Level Interaction Insights into Carbon Utilization and Element Cycling Functions of Hydrothermarchaeota in Hydrothermal Sediment.</title>
        <authorList>
            <person name="Zhou Z."/>
            <person name="Liu Y."/>
            <person name="Xu W."/>
            <person name="Pan J."/>
            <person name="Luo Z.H."/>
            <person name="Li M."/>
        </authorList>
    </citation>
    <scope>NUCLEOTIDE SEQUENCE [LARGE SCALE GENOMIC DNA]</scope>
    <source>
        <strain evidence="2">SpSt-573</strain>
    </source>
</reference>
<feature type="domain" description="ABM" evidence="1">
    <location>
        <begin position="13"/>
        <end position="74"/>
    </location>
</feature>
<evidence type="ECO:0000313" key="2">
    <source>
        <dbReference type="EMBL" id="HGS21056.1"/>
    </source>
</evidence>
<gene>
    <name evidence="2" type="ORF">ENT37_04220</name>
</gene>
<organism evidence="2">
    <name type="scientific">Anaerolinea thermolimosa</name>
    <dbReference type="NCBI Taxonomy" id="229919"/>
    <lineage>
        <taxon>Bacteria</taxon>
        <taxon>Bacillati</taxon>
        <taxon>Chloroflexota</taxon>
        <taxon>Anaerolineae</taxon>
        <taxon>Anaerolineales</taxon>
        <taxon>Anaerolineaceae</taxon>
        <taxon>Anaerolinea</taxon>
    </lineage>
</organism>
<dbReference type="EMBL" id="DSYK01000217">
    <property type="protein sequence ID" value="HGS21056.1"/>
    <property type="molecule type" value="Genomic_DNA"/>
</dbReference>
<sequence>MASIMIQHKVKDYAEWKKVFDSSESFRTAHGELSAQVYRDASDPSNVTVINQWKSMESAQNFTRSPELKAAMEKAGVTGQPTIYFLNEA</sequence>
<dbReference type="SUPFAM" id="SSF54909">
    <property type="entry name" value="Dimeric alpha+beta barrel"/>
    <property type="match status" value="1"/>
</dbReference>
<dbReference type="Pfam" id="PF03992">
    <property type="entry name" value="ABM"/>
    <property type="match status" value="1"/>
</dbReference>
<dbReference type="InterPro" id="IPR007138">
    <property type="entry name" value="ABM_dom"/>
</dbReference>
<dbReference type="Gene3D" id="3.30.70.100">
    <property type="match status" value="1"/>
</dbReference>